<feature type="compositionally biased region" description="Low complexity" evidence="5">
    <location>
        <begin position="36"/>
        <end position="50"/>
    </location>
</feature>
<name>A0AAD5LNF3_PYTIN</name>
<dbReference type="SMART" id="SM00248">
    <property type="entry name" value="ANK"/>
    <property type="match status" value="8"/>
</dbReference>
<organism evidence="6 7">
    <name type="scientific">Pythium insidiosum</name>
    <name type="common">Pythiosis disease agent</name>
    <dbReference type="NCBI Taxonomy" id="114742"/>
    <lineage>
        <taxon>Eukaryota</taxon>
        <taxon>Sar</taxon>
        <taxon>Stramenopiles</taxon>
        <taxon>Oomycota</taxon>
        <taxon>Peronosporomycetes</taxon>
        <taxon>Pythiales</taxon>
        <taxon>Pythiaceae</taxon>
        <taxon>Pythium</taxon>
    </lineage>
</organism>
<feature type="compositionally biased region" description="Basic and acidic residues" evidence="5">
    <location>
        <begin position="1386"/>
        <end position="1444"/>
    </location>
</feature>
<feature type="compositionally biased region" description="Acidic residues" evidence="5">
    <location>
        <begin position="2053"/>
        <end position="2074"/>
    </location>
</feature>
<dbReference type="InterPro" id="IPR036770">
    <property type="entry name" value="Ankyrin_rpt-contain_sf"/>
</dbReference>
<feature type="repeat" description="ANK" evidence="3">
    <location>
        <begin position="1923"/>
        <end position="1955"/>
    </location>
</feature>
<feature type="region of interest" description="Disordered" evidence="5">
    <location>
        <begin position="1854"/>
        <end position="1873"/>
    </location>
</feature>
<keyword evidence="2 3" id="KW-0040">ANK repeat</keyword>
<feature type="region of interest" description="Disordered" evidence="5">
    <location>
        <begin position="384"/>
        <end position="407"/>
    </location>
</feature>
<dbReference type="Proteomes" id="UP001209570">
    <property type="component" value="Unassembled WGS sequence"/>
</dbReference>
<feature type="region of interest" description="Disordered" evidence="5">
    <location>
        <begin position="29"/>
        <end position="63"/>
    </location>
</feature>
<dbReference type="InterPro" id="IPR002110">
    <property type="entry name" value="Ankyrin_rpt"/>
</dbReference>
<comment type="caution">
    <text evidence="6">The sequence shown here is derived from an EMBL/GenBank/DDBJ whole genome shotgun (WGS) entry which is preliminary data.</text>
</comment>
<dbReference type="Pfam" id="PF12796">
    <property type="entry name" value="Ank_2"/>
    <property type="match status" value="2"/>
</dbReference>
<dbReference type="SUPFAM" id="SSF48403">
    <property type="entry name" value="Ankyrin repeat"/>
    <property type="match status" value="1"/>
</dbReference>
<evidence type="ECO:0000313" key="7">
    <source>
        <dbReference type="Proteomes" id="UP001209570"/>
    </source>
</evidence>
<evidence type="ECO:0000256" key="1">
    <source>
        <dbReference type="ARBA" id="ARBA00022737"/>
    </source>
</evidence>
<feature type="compositionally biased region" description="Acidic residues" evidence="5">
    <location>
        <begin position="345"/>
        <end position="355"/>
    </location>
</feature>
<feature type="region of interest" description="Disordered" evidence="5">
    <location>
        <begin position="2012"/>
        <end position="2074"/>
    </location>
</feature>
<evidence type="ECO:0008006" key="8">
    <source>
        <dbReference type="Google" id="ProtNLM"/>
    </source>
</evidence>
<evidence type="ECO:0000256" key="2">
    <source>
        <dbReference type="ARBA" id="ARBA00023043"/>
    </source>
</evidence>
<evidence type="ECO:0000256" key="5">
    <source>
        <dbReference type="SAM" id="MobiDB-lite"/>
    </source>
</evidence>
<feature type="compositionally biased region" description="Basic and acidic residues" evidence="5">
    <location>
        <begin position="1345"/>
        <end position="1377"/>
    </location>
</feature>
<keyword evidence="7" id="KW-1185">Reference proteome</keyword>
<reference evidence="6" key="1">
    <citation type="submission" date="2021-12" db="EMBL/GenBank/DDBJ databases">
        <title>Prjna785345.</title>
        <authorList>
            <person name="Rujirawat T."/>
            <person name="Krajaejun T."/>
        </authorList>
    </citation>
    <scope>NUCLEOTIDE SEQUENCE</scope>
    <source>
        <strain evidence="6">Pi057C3</strain>
    </source>
</reference>
<feature type="compositionally biased region" description="Pro residues" evidence="5">
    <location>
        <begin position="477"/>
        <end position="487"/>
    </location>
</feature>
<feature type="region of interest" description="Disordered" evidence="5">
    <location>
        <begin position="344"/>
        <end position="367"/>
    </location>
</feature>
<evidence type="ECO:0000313" key="6">
    <source>
        <dbReference type="EMBL" id="KAJ0407480.1"/>
    </source>
</evidence>
<feature type="coiled-coil region" evidence="4">
    <location>
        <begin position="783"/>
        <end position="871"/>
    </location>
</feature>
<dbReference type="Gene3D" id="1.25.40.20">
    <property type="entry name" value="Ankyrin repeat-containing domain"/>
    <property type="match status" value="2"/>
</dbReference>
<dbReference type="PANTHER" id="PTHR24198:SF165">
    <property type="entry name" value="ANKYRIN REPEAT-CONTAINING PROTEIN-RELATED"/>
    <property type="match status" value="1"/>
</dbReference>
<accession>A0AAD5LNF3</accession>
<feature type="region of interest" description="Disordered" evidence="5">
    <location>
        <begin position="625"/>
        <end position="644"/>
    </location>
</feature>
<feature type="region of interest" description="Disordered" evidence="5">
    <location>
        <begin position="459"/>
        <end position="520"/>
    </location>
</feature>
<feature type="region of interest" description="Disordered" evidence="5">
    <location>
        <begin position="1345"/>
        <end position="1444"/>
    </location>
</feature>
<dbReference type="PANTHER" id="PTHR24198">
    <property type="entry name" value="ANKYRIN REPEAT AND PROTEIN KINASE DOMAIN-CONTAINING PROTEIN"/>
    <property type="match status" value="1"/>
</dbReference>
<feature type="compositionally biased region" description="Basic and acidic residues" evidence="5">
    <location>
        <begin position="2025"/>
        <end position="2052"/>
    </location>
</feature>
<gene>
    <name evidence="6" type="ORF">P43SY_005021</name>
</gene>
<dbReference type="PROSITE" id="PS50297">
    <property type="entry name" value="ANK_REP_REGION"/>
    <property type="match status" value="1"/>
</dbReference>
<proteinExistence type="predicted"/>
<sequence length="2074" mass="230582">MASSDRRHLLVELELDESLFGRRTRRQASVVDLPRQRPQSASSARRATAADAHKGPRLTQTHRAASPFKLQQRVLSSRSRRALDVEGPAASSSCSSAELIVAAIRDNMAARQSVLSDLDAALSLPMVTARGVLSLSLSAQCVKLLNRLRGLTLSIIEMVQFFDSQPVTAAAGWTGVRHEFTHQPVTAAAGWTGVRHEFTQYLLRIAASDVDALVRFPVLTAAFDALGVSVVRNPLLDGVTLDASELLLCSCQRLSAASSASASSSASSLTQLVLHRLEAFALRVRREFPAWQVLPHDRVAAALLVLLDLETKHNASRLLPSYLRPDGSAFSGARAVRRASLAWADAEEEEEEEETAVGQEELERPSSAMVAPVAAAVLVAEPKRHSAAASPQRSSKKSKAAPSLERHATVASLSPMVRETKDVVVAEPRHVPPHQEHREPAIVDVPDAATTMAAVAVTEATQTSARSPALETQRSPPLSPRLLPPLPVEEIRETPRTSARPSEPQHSVASDAPGEDDGFEMFDASGILAEIAGALRSLPQFDTNELSPSVESADVASPSSEIKDSHDNAPFTLSTPLDETSFACLEEQPPSGSACSSPDLARILALCRDVQLTAVDLTQRLHYDSTPASPSASASPGAPRRPAPLSTRFLESELKMLRRYVRSWRSVVLETRFAVESLRLLNAQRRVARVLSRCLHRRSRERRAELERLRARAASCVQRAWRLVLQRRRERQASDAFHRQHRAFRRCQFFQRLQQRRRRRVGATRTLVRWWRGVLRFRRAQERRNALQEQQRARRDRAALRLQNVLGEHALRAQLARERAVASEQRECLAARLRDEERRRQELDAKRRQELQELQRQWQQADDERQRLHREKRRLLASQVRADARRRRRDAARTIAQFLERGVLRRRLAIAEQRCASSERAVHDLETLQAARRAREARRHAESALQASVLRWQVARGREAQRRLEAEREAQQRREARARIARFVAYHVERRRWRLRLQAARVAAATQQIAAFVLHAALSQRLSRQQAAAQARASTLEREKLEALAAERSQATQQLQAQRRAQHGTLLQLWVRSHWQQRQQERARELEARARVAMAAIEAEQRAVEAAAAQHVRLQVRQNLLTLQRRKSERKTQQLSVKHARETRVARVTRVLSECVTDVQHSRRLAAVERQAADQREQHSRGRVALVETLLASKFLAEESAGHAMQRALRGVRELLELVATAGAARRLRRRRIERRVATHWREFAVARRAVVQITQHALWPTDETQGEVAALRELRVSEERRRALRLYELRCIASARKVQRCWRAWCVRLRRRRRQAVKAEEDRLVTAVKLARYSSSRRLLLPAERREEDEKRAEEEGEKKAEEENEKKTEEKKEEAIAPEEQTTEEDKPTSEAAKVEQRETLRDANEEAQEPREDAATAKACESDERTTESSDAEPKALEAAEREEAVASCALVPAAVPEAIDVQRSAERRHAAASTLQRWSRRCATRRRGRIHVRVVHTDGVAYALSFAGGRAVLLATTGRSFRLDRSATRHLLLVLSADDACHPPGDRLRVVHELVADVASLSLSSRSPSASRSARVVDVDELELPRFTALSRQLAKTRSIHRRKLLLDARAGAVAIGPQPPAPSSSSVSVSISSPLTIFDAVESGSVEDAQFLLRQGADLAAREPVAARSALHMLAFCGERVAQRVAMLEFLVSRAGLSLAAPDAHGESPVVLFAAAGQLELLRRALLQLGGDWRSTSARGRTPLHAACEQDQAEVAAALHAIAVAASQQREGVDVLAELHRRDQCGRTPLHVLVERGFVESARQLLAAEPEVARRRRLVLELWDGGGCSPLARAVGQCHLEMVETLLQQSGGLSPSQSQSQSQSQSLGRDCRGRALLHHAVLAAAGRTRGHRDGDDDLLDLLSLLADAGADLEAADERGDTALHYAALGGHTSVLRHLLALGAEPLVLNSDAELPAQVAAAQGHHDCYRLLLASGHASSSSSSSSSRNSDLQGVGVGFSHAPSAASYYHPSGPALPTRARPSDEPGRYWDELHREVQLVDESGHFSSEDDGDREEEEEEEEEEDRVGGE</sequence>
<keyword evidence="1" id="KW-0677">Repeat</keyword>
<feature type="region of interest" description="Disordered" evidence="5">
    <location>
        <begin position="546"/>
        <end position="573"/>
    </location>
</feature>
<dbReference type="PROSITE" id="PS50088">
    <property type="entry name" value="ANK_REPEAT"/>
    <property type="match status" value="1"/>
</dbReference>
<dbReference type="EMBL" id="JAKCXM010000021">
    <property type="protein sequence ID" value="KAJ0407480.1"/>
    <property type="molecule type" value="Genomic_DNA"/>
</dbReference>
<evidence type="ECO:0000256" key="3">
    <source>
        <dbReference type="PROSITE-ProRule" id="PRU00023"/>
    </source>
</evidence>
<feature type="coiled-coil region" evidence="4">
    <location>
        <begin position="1019"/>
        <end position="1103"/>
    </location>
</feature>
<protein>
    <recommendedName>
        <fullName evidence="8">ANK_REP_REGION domain-containing protein</fullName>
    </recommendedName>
</protein>
<feature type="compositionally biased region" description="Polar residues" evidence="5">
    <location>
        <begin position="496"/>
        <end position="508"/>
    </location>
</feature>
<keyword evidence="4" id="KW-0175">Coiled coil</keyword>
<evidence type="ECO:0000256" key="4">
    <source>
        <dbReference type="SAM" id="Coils"/>
    </source>
</evidence>